<evidence type="ECO:0000313" key="5">
    <source>
        <dbReference type="Proteomes" id="UP000324595"/>
    </source>
</evidence>
<evidence type="ECO:0000313" key="4">
    <source>
        <dbReference type="EMBL" id="TYP92794.1"/>
    </source>
</evidence>
<feature type="modified residue" description="4-aspartylphosphate" evidence="2">
    <location>
        <position position="55"/>
    </location>
</feature>
<dbReference type="GO" id="GO:0000160">
    <property type="term" value="P:phosphorelay signal transduction system"/>
    <property type="evidence" value="ECO:0007669"/>
    <property type="project" value="InterPro"/>
</dbReference>
<dbReference type="RefSeq" id="WP_148899480.1">
    <property type="nucleotide sequence ID" value="NZ_VNHY01000003.1"/>
</dbReference>
<dbReference type="Proteomes" id="UP000324595">
    <property type="component" value="Unassembled WGS sequence"/>
</dbReference>
<sequence length="120" mass="13193">MSKKNVLIVEDESIISLLVERMVDNLGHTVVHKVTSGEEAIDAAEEHSPDIILMDIRLDGEINGIEATKIIREKHDISVIFVSGNTDMLKSADVDPSEYIEFLAKPVTLAELSDSFDLAS</sequence>
<dbReference type="InterPro" id="IPR050595">
    <property type="entry name" value="Bact_response_regulator"/>
</dbReference>
<dbReference type="InterPro" id="IPR011006">
    <property type="entry name" value="CheY-like_superfamily"/>
</dbReference>
<organism evidence="4 5">
    <name type="scientific">Fodinibius salinus</name>
    <dbReference type="NCBI Taxonomy" id="860790"/>
    <lineage>
        <taxon>Bacteria</taxon>
        <taxon>Pseudomonadati</taxon>
        <taxon>Balneolota</taxon>
        <taxon>Balneolia</taxon>
        <taxon>Balneolales</taxon>
        <taxon>Balneolaceae</taxon>
        <taxon>Fodinibius</taxon>
    </lineage>
</organism>
<comment type="caution">
    <text evidence="4">The sequence shown here is derived from an EMBL/GenBank/DDBJ whole genome shotgun (WGS) entry which is preliminary data.</text>
</comment>
<evidence type="ECO:0000256" key="1">
    <source>
        <dbReference type="ARBA" id="ARBA00022553"/>
    </source>
</evidence>
<dbReference type="Gene3D" id="3.40.50.2300">
    <property type="match status" value="1"/>
</dbReference>
<dbReference type="OrthoDB" id="1646880at2"/>
<dbReference type="Pfam" id="PF00072">
    <property type="entry name" value="Response_reg"/>
    <property type="match status" value="1"/>
</dbReference>
<accession>A0A5D3YHJ0</accession>
<feature type="domain" description="Response regulatory" evidence="3">
    <location>
        <begin position="5"/>
        <end position="120"/>
    </location>
</feature>
<reference evidence="4 5" key="1">
    <citation type="submission" date="2019-07" db="EMBL/GenBank/DDBJ databases">
        <title>Genomic Encyclopedia of Archaeal and Bacterial Type Strains, Phase II (KMG-II): from individual species to whole genera.</title>
        <authorList>
            <person name="Goeker M."/>
        </authorList>
    </citation>
    <scope>NUCLEOTIDE SEQUENCE [LARGE SCALE GENOMIC DNA]</scope>
    <source>
        <strain evidence="4 5">DSM 21935</strain>
    </source>
</reference>
<dbReference type="InterPro" id="IPR001789">
    <property type="entry name" value="Sig_transdc_resp-reg_receiver"/>
</dbReference>
<protein>
    <submittedName>
        <fullName evidence="4">Response regulator receiver domain-containing protein</fullName>
    </submittedName>
</protein>
<evidence type="ECO:0000259" key="3">
    <source>
        <dbReference type="PROSITE" id="PS50110"/>
    </source>
</evidence>
<keyword evidence="1 2" id="KW-0597">Phosphoprotein</keyword>
<proteinExistence type="predicted"/>
<dbReference type="SUPFAM" id="SSF52172">
    <property type="entry name" value="CheY-like"/>
    <property type="match status" value="1"/>
</dbReference>
<dbReference type="PANTHER" id="PTHR44591">
    <property type="entry name" value="STRESS RESPONSE REGULATOR PROTEIN 1"/>
    <property type="match status" value="1"/>
</dbReference>
<dbReference type="EMBL" id="VNHY01000003">
    <property type="protein sequence ID" value="TYP92794.1"/>
    <property type="molecule type" value="Genomic_DNA"/>
</dbReference>
<name>A0A5D3YHJ0_9BACT</name>
<dbReference type="AlphaFoldDB" id="A0A5D3YHJ0"/>
<dbReference type="PANTHER" id="PTHR44591:SF3">
    <property type="entry name" value="RESPONSE REGULATORY DOMAIN-CONTAINING PROTEIN"/>
    <property type="match status" value="1"/>
</dbReference>
<dbReference type="PROSITE" id="PS50110">
    <property type="entry name" value="RESPONSE_REGULATORY"/>
    <property type="match status" value="1"/>
</dbReference>
<keyword evidence="5" id="KW-1185">Reference proteome</keyword>
<dbReference type="SMART" id="SM00448">
    <property type="entry name" value="REC"/>
    <property type="match status" value="1"/>
</dbReference>
<evidence type="ECO:0000256" key="2">
    <source>
        <dbReference type="PROSITE-ProRule" id="PRU00169"/>
    </source>
</evidence>
<gene>
    <name evidence="4" type="ORF">LX73_2161</name>
</gene>